<comment type="similarity">
    <text evidence="4">Belongs to the protein kinase superfamily.</text>
</comment>
<dbReference type="SUPFAM" id="SSF56112">
    <property type="entry name" value="Protein kinase-like (PK-like)"/>
    <property type="match status" value="1"/>
</dbReference>
<evidence type="ECO:0000313" key="6">
    <source>
        <dbReference type="Proteomes" id="UP000504611"/>
    </source>
</evidence>
<organism evidence="6 7">
    <name type="scientific">Notothenia coriiceps</name>
    <name type="common">black rockcod</name>
    <dbReference type="NCBI Taxonomy" id="8208"/>
    <lineage>
        <taxon>Eukaryota</taxon>
        <taxon>Metazoa</taxon>
        <taxon>Chordata</taxon>
        <taxon>Craniata</taxon>
        <taxon>Vertebrata</taxon>
        <taxon>Euteleostomi</taxon>
        <taxon>Actinopterygii</taxon>
        <taxon>Neopterygii</taxon>
        <taxon>Teleostei</taxon>
        <taxon>Neoteleostei</taxon>
        <taxon>Acanthomorphata</taxon>
        <taxon>Eupercaria</taxon>
        <taxon>Perciformes</taxon>
        <taxon>Notothenioidei</taxon>
        <taxon>Nototheniidae</taxon>
        <taxon>Notothenia</taxon>
    </lineage>
</organism>
<dbReference type="RefSeq" id="XP_010774172.1">
    <property type="nucleotide sequence ID" value="XM_010775870.1"/>
</dbReference>
<reference evidence="7" key="1">
    <citation type="submission" date="2025-08" db="UniProtKB">
        <authorList>
            <consortium name="RefSeq"/>
        </authorList>
    </citation>
    <scope>IDENTIFICATION</scope>
    <source>
        <tissue evidence="7">Muscle</tissue>
    </source>
</reference>
<dbReference type="PANTHER" id="PTHR24359:SF34">
    <property type="entry name" value="PROTEIN KINASE DOMAIN-CONTAINING PROTEIN"/>
    <property type="match status" value="1"/>
</dbReference>
<feature type="binding site" evidence="3">
    <location>
        <position position="61"/>
    </location>
    <ligand>
        <name>ATP</name>
        <dbReference type="ChEBI" id="CHEBI:30616"/>
    </ligand>
</feature>
<evidence type="ECO:0000256" key="2">
    <source>
        <dbReference type="ARBA" id="ARBA00022840"/>
    </source>
</evidence>
<dbReference type="KEGG" id="ncc:104949506"/>
<dbReference type="GeneID" id="104949506"/>
<dbReference type="GO" id="GO:0004674">
    <property type="term" value="F:protein serine/threonine kinase activity"/>
    <property type="evidence" value="ECO:0007669"/>
    <property type="project" value="UniProtKB-KW"/>
</dbReference>
<dbReference type="FunFam" id="1.10.510.10:FF:000999">
    <property type="entry name" value="Si:dkey-8e10.3"/>
    <property type="match status" value="1"/>
</dbReference>
<dbReference type="PROSITE" id="PS00108">
    <property type="entry name" value="PROTEIN_KINASE_ST"/>
    <property type="match status" value="1"/>
</dbReference>
<dbReference type="Pfam" id="PF00069">
    <property type="entry name" value="Pkinase"/>
    <property type="match status" value="1"/>
</dbReference>
<evidence type="ECO:0000256" key="4">
    <source>
        <dbReference type="RuleBase" id="RU000304"/>
    </source>
</evidence>
<keyword evidence="7" id="KW-0418">Kinase</keyword>
<dbReference type="AlphaFoldDB" id="A0A6I9NC84"/>
<dbReference type="PROSITE" id="PS50011">
    <property type="entry name" value="PROTEIN_KINASE_DOM"/>
    <property type="match status" value="1"/>
</dbReference>
<keyword evidence="7" id="KW-0808">Transferase</keyword>
<name>A0A6I9NC84_9TELE</name>
<evidence type="ECO:0000313" key="7">
    <source>
        <dbReference type="RefSeq" id="XP_010774172.1"/>
    </source>
</evidence>
<dbReference type="Proteomes" id="UP000504611">
    <property type="component" value="Unplaced"/>
</dbReference>
<keyword evidence="2 3" id="KW-0067">ATP-binding</keyword>
<dbReference type="InterPro" id="IPR017441">
    <property type="entry name" value="Protein_kinase_ATP_BS"/>
</dbReference>
<keyword evidence="6" id="KW-1185">Reference proteome</keyword>
<dbReference type="PROSITE" id="PS00107">
    <property type="entry name" value="PROTEIN_KINASE_ATP"/>
    <property type="match status" value="1"/>
</dbReference>
<dbReference type="InterPro" id="IPR008271">
    <property type="entry name" value="Ser/Thr_kinase_AS"/>
</dbReference>
<evidence type="ECO:0000256" key="1">
    <source>
        <dbReference type="ARBA" id="ARBA00022741"/>
    </source>
</evidence>
<dbReference type="GO" id="GO:0005524">
    <property type="term" value="F:ATP binding"/>
    <property type="evidence" value="ECO:0007669"/>
    <property type="project" value="UniProtKB-UniRule"/>
</dbReference>
<proteinExistence type="inferred from homology"/>
<evidence type="ECO:0000256" key="3">
    <source>
        <dbReference type="PROSITE-ProRule" id="PRU10141"/>
    </source>
</evidence>
<feature type="domain" description="Protein kinase" evidence="5">
    <location>
        <begin position="32"/>
        <end position="310"/>
    </location>
</feature>
<sequence>MIELGLADGSLIDELMELTAQSLSQREIQEHFNIVKEIGRGKYGKVLLVTHRFRGTPMALKVMPKASTNLQGFLREYCISLHLSCHPCIVGLFGIAFHSNEHYCFAQELVIGRDLFAVIQPKVGIPESSVKRCAVQIASALEFIHSHGLVHRDVKPENILLLDNHCCQVKLADFGLAQKRGTMIRFITGTLPYMAPELCTVALMEGQKEVTTPPLSVEPSLDTWAFGVVIFCILTGYFPWERCMDSDDFYQEFADWCTMEEIPTIEEDVPPLWQRFTPEAMEMFSKLLAPDLAKRCTVGEVKAYVEKDWLKKVNVIESQQTVENGKIRE</sequence>
<protein>
    <submittedName>
        <fullName evidence="7">Serine/threonine-protein kinase SBK1</fullName>
    </submittedName>
</protein>
<keyword evidence="1 3" id="KW-0547">Nucleotide-binding</keyword>
<keyword evidence="4" id="KW-0723">Serine/threonine-protein kinase</keyword>
<dbReference type="OrthoDB" id="6513151at2759"/>
<gene>
    <name evidence="7" type="primary">LOC104949506</name>
</gene>
<dbReference type="InterPro" id="IPR011009">
    <property type="entry name" value="Kinase-like_dom_sf"/>
</dbReference>
<dbReference type="SMART" id="SM00220">
    <property type="entry name" value="S_TKc"/>
    <property type="match status" value="1"/>
</dbReference>
<dbReference type="PANTHER" id="PTHR24359">
    <property type="entry name" value="SERINE/THREONINE-PROTEIN KINASE SBK1"/>
    <property type="match status" value="1"/>
</dbReference>
<evidence type="ECO:0000259" key="5">
    <source>
        <dbReference type="PROSITE" id="PS50011"/>
    </source>
</evidence>
<accession>A0A6I9NC84</accession>
<dbReference type="InterPro" id="IPR000719">
    <property type="entry name" value="Prot_kinase_dom"/>
</dbReference>
<dbReference type="Gene3D" id="1.10.510.10">
    <property type="entry name" value="Transferase(Phosphotransferase) domain 1"/>
    <property type="match status" value="1"/>
</dbReference>